<evidence type="ECO:0008006" key="11">
    <source>
        <dbReference type="Google" id="ProtNLM"/>
    </source>
</evidence>
<dbReference type="InterPro" id="IPR036361">
    <property type="entry name" value="SAP_dom_sf"/>
</dbReference>
<protein>
    <recommendedName>
        <fullName evidence="11">RING-type domain-containing protein</fullName>
    </recommendedName>
</protein>
<dbReference type="EMBL" id="CAJNOL010001205">
    <property type="protein sequence ID" value="CAF1311976.1"/>
    <property type="molecule type" value="Genomic_DNA"/>
</dbReference>
<dbReference type="InterPro" id="IPR000306">
    <property type="entry name" value="Znf_FYVE"/>
</dbReference>
<sequence length="345" mass="39143">MSQQISLCEQCHQQYTLFRRKKQCNLCGQIFCSKCIQKPGPSIGVNCSRACTTCLLIINEHTTNDQLASIRTKHLRAYLIYSNKVSLNHLESCFEKQDLINLIQSKKDQIYEQNYVFVERRTITNTQTSNHNTTTENINHDQQSTVNTDEQTLSSNINSSLPTNESETETSIERSSLNISSSISTNESETETSIERSSLNVSSSISTNESESKGPIEYSPPNINSNRIALNDILSLESINNLTIRQLKDILIQNFVSTNGCVEKKDLINKVELLYRDHQKQKESNINITNEQSDENLCKICMDANIDCVFLNCGHLCTCIRCGKQLSECPLCRSYIIRVVRVFKS</sequence>
<dbReference type="SUPFAM" id="SSF57903">
    <property type="entry name" value="FYVE/PHD zinc finger"/>
    <property type="match status" value="1"/>
</dbReference>
<evidence type="ECO:0000259" key="8">
    <source>
        <dbReference type="PROSITE" id="PS50178"/>
    </source>
</evidence>
<keyword evidence="4" id="KW-0862">Zinc</keyword>
<dbReference type="InterPro" id="IPR013083">
    <property type="entry name" value="Znf_RING/FYVE/PHD"/>
</dbReference>
<feature type="compositionally biased region" description="Low complexity" evidence="6">
    <location>
        <begin position="195"/>
        <end position="209"/>
    </location>
</feature>
<evidence type="ECO:0000313" key="9">
    <source>
        <dbReference type="EMBL" id="CAF1311976.1"/>
    </source>
</evidence>
<dbReference type="Pfam" id="PF13920">
    <property type="entry name" value="zf-C3HC4_3"/>
    <property type="match status" value="1"/>
</dbReference>
<evidence type="ECO:0000313" key="10">
    <source>
        <dbReference type="Proteomes" id="UP000663870"/>
    </source>
</evidence>
<dbReference type="InterPro" id="IPR051728">
    <property type="entry name" value="RING-FYVE_E3_ubiquitin-ligase"/>
</dbReference>
<dbReference type="Gene3D" id="1.10.720.140">
    <property type="match status" value="1"/>
</dbReference>
<dbReference type="PANTHER" id="PTHR14879:SF15">
    <property type="entry name" value="E3 UBIQUITIN-PROTEIN LIGASE RIFIFYLIN-LIKE PROTEIN"/>
    <property type="match status" value="1"/>
</dbReference>
<dbReference type="InterPro" id="IPR001841">
    <property type="entry name" value="Znf_RING"/>
</dbReference>
<evidence type="ECO:0000256" key="5">
    <source>
        <dbReference type="PROSITE-ProRule" id="PRU00175"/>
    </source>
</evidence>
<evidence type="ECO:0000259" key="7">
    <source>
        <dbReference type="PROSITE" id="PS50089"/>
    </source>
</evidence>
<dbReference type="InterPro" id="IPR011011">
    <property type="entry name" value="Znf_FYVE_PHD"/>
</dbReference>
<accession>A0A815ELH4</accession>
<dbReference type="GO" id="GO:0061630">
    <property type="term" value="F:ubiquitin protein ligase activity"/>
    <property type="evidence" value="ECO:0007669"/>
    <property type="project" value="TreeGrafter"/>
</dbReference>
<dbReference type="Gene3D" id="1.10.720.30">
    <property type="entry name" value="SAP domain"/>
    <property type="match status" value="1"/>
</dbReference>
<dbReference type="InterPro" id="IPR055111">
    <property type="entry name" value="RNF34_RFFL_HeH"/>
</dbReference>
<dbReference type="Pfam" id="PF22968">
    <property type="entry name" value="RNF34L-like_3rd"/>
    <property type="match status" value="1"/>
</dbReference>
<dbReference type="CDD" id="cd16500">
    <property type="entry name" value="RING-HC_CARP"/>
    <property type="match status" value="1"/>
</dbReference>
<dbReference type="Pfam" id="PF01363">
    <property type="entry name" value="FYVE"/>
    <property type="match status" value="1"/>
</dbReference>
<dbReference type="InterPro" id="IPR017455">
    <property type="entry name" value="Znf_FYVE-rel"/>
</dbReference>
<evidence type="ECO:0000256" key="3">
    <source>
        <dbReference type="ARBA" id="ARBA00022771"/>
    </source>
</evidence>
<name>A0A815ELH4_9BILA</name>
<dbReference type="Gene3D" id="3.30.40.10">
    <property type="entry name" value="Zinc/RING finger domain, C3HC4 (zinc finger)"/>
    <property type="match status" value="1"/>
</dbReference>
<dbReference type="PANTHER" id="PTHR14879">
    <property type="entry name" value="CASPASE REGULATOR, RING FINGER DOMAIN-CONTAINING"/>
    <property type="match status" value="1"/>
</dbReference>
<evidence type="ECO:0000256" key="6">
    <source>
        <dbReference type="SAM" id="MobiDB-lite"/>
    </source>
</evidence>
<dbReference type="FunFam" id="3.30.40.10:FF:000110">
    <property type="entry name" value="E3 ubiquitin-protein ligase RNF34 isoform X1"/>
    <property type="match status" value="1"/>
</dbReference>
<feature type="domain" description="FYVE-type" evidence="8">
    <location>
        <begin position="2"/>
        <end position="59"/>
    </location>
</feature>
<feature type="region of interest" description="Disordered" evidence="6">
    <location>
        <begin position="127"/>
        <end position="222"/>
    </location>
</feature>
<dbReference type="GO" id="GO:0070936">
    <property type="term" value="P:protein K48-linked ubiquitination"/>
    <property type="evidence" value="ECO:0007669"/>
    <property type="project" value="TreeGrafter"/>
</dbReference>
<evidence type="ECO:0000256" key="4">
    <source>
        <dbReference type="ARBA" id="ARBA00022833"/>
    </source>
</evidence>
<dbReference type="Proteomes" id="UP000663870">
    <property type="component" value="Unassembled WGS sequence"/>
</dbReference>
<feature type="compositionally biased region" description="Low complexity" evidence="6">
    <location>
        <begin position="127"/>
        <end position="137"/>
    </location>
</feature>
<comment type="subcellular location">
    <subcellularLocation>
        <location evidence="1">Cell membrane</location>
        <topology evidence="1">Peripheral membrane protein</topology>
    </subcellularLocation>
</comment>
<reference evidence="9" key="1">
    <citation type="submission" date="2021-02" db="EMBL/GenBank/DDBJ databases">
        <authorList>
            <person name="Nowell W R."/>
        </authorList>
    </citation>
    <scope>NUCLEOTIDE SEQUENCE</scope>
</reference>
<dbReference type="GO" id="GO:0043161">
    <property type="term" value="P:proteasome-mediated ubiquitin-dependent protein catabolic process"/>
    <property type="evidence" value="ECO:0007669"/>
    <property type="project" value="TreeGrafter"/>
</dbReference>
<keyword evidence="10" id="KW-1185">Reference proteome</keyword>
<keyword evidence="2" id="KW-0479">Metal-binding</keyword>
<dbReference type="AlphaFoldDB" id="A0A815ELH4"/>
<dbReference type="GO" id="GO:0008270">
    <property type="term" value="F:zinc ion binding"/>
    <property type="evidence" value="ECO:0007669"/>
    <property type="project" value="UniProtKB-KW"/>
</dbReference>
<dbReference type="GO" id="GO:0005886">
    <property type="term" value="C:plasma membrane"/>
    <property type="evidence" value="ECO:0007669"/>
    <property type="project" value="UniProtKB-SubCell"/>
</dbReference>
<dbReference type="PROSITE" id="PS50089">
    <property type="entry name" value="ZF_RING_2"/>
    <property type="match status" value="1"/>
</dbReference>
<dbReference type="PROSITE" id="PS50178">
    <property type="entry name" value="ZF_FYVE"/>
    <property type="match status" value="1"/>
</dbReference>
<feature type="compositionally biased region" description="Low complexity" evidence="6">
    <location>
        <begin position="173"/>
        <end position="187"/>
    </location>
</feature>
<dbReference type="GO" id="GO:0005737">
    <property type="term" value="C:cytoplasm"/>
    <property type="evidence" value="ECO:0007669"/>
    <property type="project" value="TreeGrafter"/>
</dbReference>
<dbReference type="SUPFAM" id="SSF68906">
    <property type="entry name" value="SAP domain"/>
    <property type="match status" value="1"/>
</dbReference>
<keyword evidence="3 5" id="KW-0863">Zinc-finger</keyword>
<evidence type="ECO:0000256" key="1">
    <source>
        <dbReference type="ARBA" id="ARBA00004202"/>
    </source>
</evidence>
<feature type="compositionally biased region" description="Polar residues" evidence="6">
    <location>
        <begin position="140"/>
        <end position="162"/>
    </location>
</feature>
<evidence type="ECO:0000256" key="2">
    <source>
        <dbReference type="ARBA" id="ARBA00022723"/>
    </source>
</evidence>
<feature type="domain" description="RING-type" evidence="7">
    <location>
        <begin position="298"/>
        <end position="333"/>
    </location>
</feature>
<dbReference type="SUPFAM" id="SSF57850">
    <property type="entry name" value="RING/U-box"/>
    <property type="match status" value="1"/>
</dbReference>
<comment type="caution">
    <text evidence="9">The sequence shown here is derived from an EMBL/GenBank/DDBJ whole genome shotgun (WGS) entry which is preliminary data.</text>
</comment>
<gene>
    <name evidence="9" type="ORF">JXQ802_LOCUS30072</name>
</gene>
<proteinExistence type="predicted"/>
<organism evidence="9 10">
    <name type="scientific">Rotaria sordida</name>
    <dbReference type="NCBI Taxonomy" id="392033"/>
    <lineage>
        <taxon>Eukaryota</taxon>
        <taxon>Metazoa</taxon>
        <taxon>Spiralia</taxon>
        <taxon>Gnathifera</taxon>
        <taxon>Rotifera</taxon>
        <taxon>Eurotatoria</taxon>
        <taxon>Bdelloidea</taxon>
        <taxon>Philodinida</taxon>
        <taxon>Philodinidae</taxon>
        <taxon>Rotaria</taxon>
    </lineage>
</organism>
<dbReference type="GO" id="GO:1902042">
    <property type="term" value="P:negative regulation of extrinsic apoptotic signaling pathway via death domain receptors"/>
    <property type="evidence" value="ECO:0007669"/>
    <property type="project" value="TreeGrafter"/>
</dbReference>